<dbReference type="EMBL" id="JBHSMX010000011">
    <property type="protein sequence ID" value="MFC5520547.1"/>
    <property type="molecule type" value="Genomic_DNA"/>
</dbReference>
<keyword evidence="3" id="KW-1185">Reference proteome</keyword>
<evidence type="ECO:0000313" key="3">
    <source>
        <dbReference type="Proteomes" id="UP001596084"/>
    </source>
</evidence>
<comment type="caution">
    <text evidence="2">The sequence shown here is derived from an EMBL/GenBank/DDBJ whole genome shotgun (WGS) entry which is preliminary data.</text>
</comment>
<dbReference type="InterPro" id="IPR042204">
    <property type="entry name" value="2Fe-2S-bd_N"/>
</dbReference>
<sequence>MTPFTKERPVALLQRVAETDRRPVGFVLNGQALTALVGDTVLTAVLTHSAQLRRSEFSGEPRAGFCMMGACQDCWISTESGQRLRACATFIEEGMRLVTGVEGLE</sequence>
<dbReference type="Gene3D" id="3.10.20.440">
    <property type="entry name" value="2Fe-2S iron-sulphur cluster binding domain, sarcosine oxidase, alpha subunit, N-terminal domain"/>
    <property type="match status" value="1"/>
</dbReference>
<dbReference type="RefSeq" id="WP_068831328.1">
    <property type="nucleotide sequence ID" value="NZ_JBHSMX010000011.1"/>
</dbReference>
<gene>
    <name evidence="2" type="ORF">ACFPP7_06415</name>
</gene>
<accession>A0ABW0Q9Y8</accession>
<protein>
    <submittedName>
        <fullName evidence="2">(2Fe-2S)-binding protein</fullName>
    </submittedName>
</protein>
<evidence type="ECO:0000313" key="2">
    <source>
        <dbReference type="EMBL" id="MFC5520547.1"/>
    </source>
</evidence>
<dbReference type="SUPFAM" id="SSF54292">
    <property type="entry name" value="2Fe-2S ferredoxin-like"/>
    <property type="match status" value="1"/>
</dbReference>
<reference evidence="3" key="1">
    <citation type="journal article" date="2019" name="Int. J. Syst. Evol. Microbiol.">
        <title>The Global Catalogue of Microorganisms (GCM) 10K type strain sequencing project: providing services to taxonomists for standard genome sequencing and annotation.</title>
        <authorList>
            <consortium name="The Broad Institute Genomics Platform"/>
            <consortium name="The Broad Institute Genome Sequencing Center for Infectious Disease"/>
            <person name="Wu L."/>
            <person name="Ma J."/>
        </authorList>
    </citation>
    <scope>NUCLEOTIDE SEQUENCE [LARGE SCALE GENOMIC DNA]</scope>
    <source>
        <strain evidence="3">CGMCC 4.7277</strain>
    </source>
</reference>
<keyword evidence="1" id="KW-0560">Oxidoreductase</keyword>
<dbReference type="InterPro" id="IPR036010">
    <property type="entry name" value="2Fe-2S_ferredoxin-like_sf"/>
</dbReference>
<name>A0ABW0Q9Y8_9BURK</name>
<dbReference type="Pfam" id="PF13510">
    <property type="entry name" value="Fer2_4"/>
    <property type="match status" value="1"/>
</dbReference>
<proteinExistence type="predicted"/>
<dbReference type="Proteomes" id="UP001596084">
    <property type="component" value="Unassembled WGS sequence"/>
</dbReference>
<evidence type="ECO:0000256" key="1">
    <source>
        <dbReference type="ARBA" id="ARBA00023002"/>
    </source>
</evidence>
<organism evidence="2 3">
    <name type="scientific">Polaromonas jejuensis</name>
    <dbReference type="NCBI Taxonomy" id="457502"/>
    <lineage>
        <taxon>Bacteria</taxon>
        <taxon>Pseudomonadati</taxon>
        <taxon>Pseudomonadota</taxon>
        <taxon>Betaproteobacteria</taxon>
        <taxon>Burkholderiales</taxon>
        <taxon>Comamonadaceae</taxon>
        <taxon>Polaromonas</taxon>
    </lineage>
</organism>